<protein>
    <submittedName>
        <fullName evidence="1">ORF25</fullName>
    </submittedName>
</protein>
<dbReference type="EMBL" id="DQ665652">
    <property type="protein sequence ID" value="ABG25684.1"/>
    <property type="molecule type" value="Genomic_DNA"/>
</dbReference>
<dbReference type="RefSeq" id="YP_656533.1">
    <property type="nucleotide sequence ID" value="NC_008210.1"/>
</dbReference>
<dbReference type="GeneID" id="5179492"/>
<keyword evidence="2" id="KW-1185">Reference proteome</keyword>
<organism evidence="1 2">
    <name type="scientific">Ranid herpesvirus 2</name>
    <dbReference type="NCBI Taxonomy" id="389214"/>
    <lineage>
        <taxon>Viruses</taxon>
        <taxon>Duplodnaviria</taxon>
        <taxon>Heunggongvirae</taxon>
        <taxon>Peploviricota</taxon>
        <taxon>Herviviricetes</taxon>
        <taxon>Herpesvirales</taxon>
        <taxon>Alloherpesviridae</taxon>
        <taxon>Batravirus</taxon>
        <taxon>Batravirus ranidallo2</taxon>
    </lineage>
</organism>
<dbReference type="Proteomes" id="UP000120576">
    <property type="component" value="Genome"/>
</dbReference>
<evidence type="ECO:0000313" key="2">
    <source>
        <dbReference type="Proteomes" id="UP000120576"/>
    </source>
</evidence>
<evidence type="ECO:0000313" key="1">
    <source>
        <dbReference type="EMBL" id="ABG25684.1"/>
    </source>
</evidence>
<name>Q14W81_9VIRU</name>
<proteinExistence type="predicted"/>
<dbReference type="KEGG" id="vg:5179492"/>
<sequence>MERNFYAVQFECLKNLKFMYETYKDCADFALGVVYHEVVAHRLDLPVYDVYYERTAKFLRVRGALVRQWCLVEVLAEVVRDHYDFNCTYNLNRFLDNCSGDFTGYLTEHGCTLKTVNDYYYATQYRDDGRGEIQVRRSANPDFIITRTVLDRIKKWREQPKTVDSFPYLRENS</sequence>
<accession>Q14W81</accession>
<reference evidence="1 2" key="1">
    <citation type="journal article" date="2006" name="J. Gen. Virol.">
        <title>Genome sequences of two frog herpesviruses.</title>
        <authorList>
            <person name="Davison A.J."/>
            <person name="Cunningham C."/>
            <person name="Sauerbier W."/>
            <person name="McKinnell R.G."/>
        </authorList>
    </citation>
    <scope>NUCLEOTIDE SEQUENCE [LARGE SCALE GENOMIC DNA]</scope>
    <source>
        <strain evidence="1">ATCC VR-568</strain>
    </source>
</reference>